<dbReference type="EMBL" id="FQWM01000001">
    <property type="protein sequence ID" value="SHG22643.1"/>
    <property type="molecule type" value="Genomic_DNA"/>
</dbReference>
<keyword evidence="3" id="KW-1185">Reference proteome</keyword>
<sequence length="268" mass="29106">MKFRVVNRRMTKASAQGNQAAGQDNIFHKVAGSNAPAATASDVRPSCPVEIARPAVFLRGKARAERNRDVRQAADTGAIAGIAAQALVMTLDGQKPAGQLRAGDRLLTRDSGYQPLLWQKLWQGDAQTQCYRLKATHSQQDTHILVTAGQGILLSGREVLARYGAGEFLVKAADLSAMTRTGFAVDRTDPMPFVTLLLAQHELINVDGIWVSSLLPNAELRSRLTQQEHAALAEILPAFDESRQNDNALTYASARSFLSPEGQSIRPH</sequence>
<dbReference type="SUPFAM" id="SSF51294">
    <property type="entry name" value="Hedgehog/intein (Hint) domain"/>
    <property type="match status" value="1"/>
</dbReference>
<proteinExistence type="predicted"/>
<dbReference type="Pfam" id="PF13403">
    <property type="entry name" value="Hint_2"/>
    <property type="match status" value="1"/>
</dbReference>
<reference evidence="3" key="1">
    <citation type="submission" date="2016-11" db="EMBL/GenBank/DDBJ databases">
        <authorList>
            <person name="Varghese N."/>
            <person name="Submissions S."/>
        </authorList>
    </citation>
    <scope>NUCLEOTIDE SEQUENCE [LARGE SCALE GENOMIC DNA]</scope>
    <source>
        <strain evidence="3">DSM 28223</strain>
    </source>
</reference>
<evidence type="ECO:0000313" key="2">
    <source>
        <dbReference type="EMBL" id="SHG22643.1"/>
    </source>
</evidence>
<dbReference type="Proteomes" id="UP000184211">
    <property type="component" value="Unassembled WGS sequence"/>
</dbReference>
<dbReference type="InterPro" id="IPR028992">
    <property type="entry name" value="Hedgehog/Intein_dom"/>
</dbReference>
<name>A0A1M5I477_9RHOB</name>
<dbReference type="STRING" id="870908.SAMN04488044_0172"/>
<gene>
    <name evidence="2" type="ORF">SAMN04488044_0172</name>
</gene>
<dbReference type="InterPro" id="IPR036844">
    <property type="entry name" value="Hint_dom_sf"/>
</dbReference>
<dbReference type="RefSeq" id="WP_072789163.1">
    <property type="nucleotide sequence ID" value="NZ_FQWM01000001.1"/>
</dbReference>
<evidence type="ECO:0000313" key="3">
    <source>
        <dbReference type="Proteomes" id="UP000184211"/>
    </source>
</evidence>
<accession>A0A1M5I477</accession>
<protein>
    <submittedName>
        <fullName evidence="2">Hint domain-containing protein</fullName>
    </submittedName>
</protein>
<dbReference type="AlphaFoldDB" id="A0A1M5I477"/>
<evidence type="ECO:0000259" key="1">
    <source>
        <dbReference type="Pfam" id="PF13403"/>
    </source>
</evidence>
<organism evidence="2 3">
    <name type="scientific">Cognatishimia maritima</name>
    <dbReference type="NCBI Taxonomy" id="870908"/>
    <lineage>
        <taxon>Bacteria</taxon>
        <taxon>Pseudomonadati</taxon>
        <taxon>Pseudomonadota</taxon>
        <taxon>Alphaproteobacteria</taxon>
        <taxon>Rhodobacterales</taxon>
        <taxon>Paracoccaceae</taxon>
        <taxon>Cognatishimia</taxon>
    </lineage>
</organism>
<feature type="domain" description="Hedgehog/Intein (Hint)" evidence="1">
    <location>
        <begin position="83"/>
        <end position="217"/>
    </location>
</feature>